<dbReference type="GO" id="GO:0050660">
    <property type="term" value="F:flavin adenine dinucleotide binding"/>
    <property type="evidence" value="ECO:0007669"/>
    <property type="project" value="TreeGrafter"/>
</dbReference>
<keyword evidence="17" id="KW-1185">Reference proteome</keyword>
<dbReference type="InterPro" id="IPR011766">
    <property type="entry name" value="TPP_enzyme_TPP-bd"/>
</dbReference>
<dbReference type="GO" id="GO:0030976">
    <property type="term" value="F:thiamine pyrophosphate binding"/>
    <property type="evidence" value="ECO:0007669"/>
    <property type="project" value="InterPro"/>
</dbReference>
<dbReference type="AlphaFoldDB" id="A0A7Z7IDY8"/>
<comment type="similarity">
    <text evidence="3 11">Belongs to the TPP enzyme family.</text>
</comment>
<dbReference type="GO" id="GO:0019529">
    <property type="term" value="P:taurine catabolic process"/>
    <property type="evidence" value="ECO:0007669"/>
    <property type="project" value="UniProtKB-UniRule"/>
</dbReference>
<comment type="caution">
    <text evidence="16">The sequence shown here is derived from an EMBL/GenBank/DDBJ whole genome shotgun (WGS) entry which is preliminary data.</text>
</comment>
<dbReference type="CDD" id="cd07035">
    <property type="entry name" value="TPP_PYR_POX_like"/>
    <property type="match status" value="1"/>
</dbReference>
<evidence type="ECO:0000259" key="14">
    <source>
        <dbReference type="Pfam" id="PF02776"/>
    </source>
</evidence>
<evidence type="ECO:0000256" key="5">
    <source>
        <dbReference type="ARBA" id="ARBA00022679"/>
    </source>
</evidence>
<evidence type="ECO:0000256" key="10">
    <source>
        <dbReference type="NCBIfam" id="TIGR03457"/>
    </source>
</evidence>
<dbReference type="GO" id="GO:0009097">
    <property type="term" value="P:isoleucine biosynthetic process"/>
    <property type="evidence" value="ECO:0007669"/>
    <property type="project" value="TreeGrafter"/>
</dbReference>
<feature type="domain" description="Thiamine pyrophosphate enzyme TPP-binding" evidence="13">
    <location>
        <begin position="459"/>
        <end position="610"/>
    </location>
</feature>
<dbReference type="InterPro" id="IPR029035">
    <property type="entry name" value="DHS-like_NAD/FAD-binding_dom"/>
</dbReference>
<keyword evidence="7" id="KW-0460">Magnesium</keyword>
<evidence type="ECO:0000313" key="16">
    <source>
        <dbReference type="EMBL" id="SOE88819.1"/>
    </source>
</evidence>
<dbReference type="Pfam" id="PF02775">
    <property type="entry name" value="TPP_enzyme_C"/>
    <property type="match status" value="1"/>
</dbReference>
<comment type="cofactor">
    <cofactor evidence="1">
        <name>Mg(2+)</name>
        <dbReference type="ChEBI" id="CHEBI:18420"/>
    </cofactor>
</comment>
<dbReference type="GO" id="GO:0003984">
    <property type="term" value="F:acetolactate synthase activity"/>
    <property type="evidence" value="ECO:0007669"/>
    <property type="project" value="TreeGrafter"/>
</dbReference>
<protein>
    <recommendedName>
        <fullName evidence="4 10">Sulfoacetaldehyde acetyltransferase</fullName>
        <ecNumber evidence="4 10">2.3.3.15</ecNumber>
    </recommendedName>
</protein>
<dbReference type="Proteomes" id="UP000219522">
    <property type="component" value="Unassembled WGS sequence"/>
</dbReference>
<proteinExistence type="inferred from homology"/>
<evidence type="ECO:0000259" key="13">
    <source>
        <dbReference type="Pfam" id="PF02775"/>
    </source>
</evidence>
<evidence type="ECO:0000256" key="7">
    <source>
        <dbReference type="ARBA" id="ARBA00022842"/>
    </source>
</evidence>
<evidence type="ECO:0000313" key="17">
    <source>
        <dbReference type="Proteomes" id="UP000219522"/>
    </source>
</evidence>
<dbReference type="PANTHER" id="PTHR18968:SF166">
    <property type="entry name" value="2-HYDROXYACYL-COA LYASE 2"/>
    <property type="match status" value="1"/>
</dbReference>
<accession>A0A7Z7IDY8</accession>
<dbReference type="InterPro" id="IPR045229">
    <property type="entry name" value="TPP_enz"/>
</dbReference>
<dbReference type="InterPro" id="IPR012000">
    <property type="entry name" value="Thiamin_PyroP_enz_cen_dom"/>
</dbReference>
<dbReference type="Pfam" id="PF02776">
    <property type="entry name" value="TPP_enzyme_N"/>
    <property type="match status" value="1"/>
</dbReference>
<dbReference type="InterPro" id="IPR029061">
    <property type="entry name" value="THDP-binding"/>
</dbReference>
<evidence type="ECO:0000256" key="2">
    <source>
        <dbReference type="ARBA" id="ARBA00001964"/>
    </source>
</evidence>
<evidence type="ECO:0000256" key="11">
    <source>
        <dbReference type="RuleBase" id="RU362132"/>
    </source>
</evidence>
<sequence>MMVYISSNTLFSEPYVPFYSNTGDVNTMSELDPTLAAPASSASSVTDGPQAMTPSEAFVETLAANGVTDMFGIMGSAFMDAMDIFAPAGIRLIPVVHEQGAGHMADGYSRVSGRHGVVIGQNGPGISNCVTAIAAAYWAHSPVVIVTPEAGTMGIGLGGFQEAKQLPMFQEFTKYQGHVTHPARMAEFTGRCFDRAMAEMGPTQLNIPRDYFYGQIKAEIPQPQRLDRGAGGEQRLDEAAALLATARFPVIISGGGVVMADAIEECKALAERLGAPVVNSYLHNDSFPASHPLWCGPLGYQGSKAAMKLLSRADVVIALGSRLGPFGTLPQHGMDYWPKNAKIIQIDADHKMLGLVKKITVGICGDAKAAAVALTQRLTGRTLACDASREDRAGQIKSEKAAWEKELDEWTHERDPYSLDMIEEQKGERPFSGGTYLHPRQVLRELEKAMPEDVMVSTDIGNINSVANSYLRFEKPRSFFAAMSWGNCGYAFPTIIGAKVAAPHRPAVSYAGDGAWGMSLMETMTCVRHNIPVTAVVFHNRQWGAEKKNQVDFYNRRFVAGELDNQSFAEIGKAMGAEGIVVDKLEDVGPALKKAIDLQMNHGKTTIIEIMCTRELGDPFRRDALAKPVRLLDKYKDYV</sequence>
<dbReference type="CDD" id="cd02013">
    <property type="entry name" value="TPP_Xsc_like"/>
    <property type="match status" value="1"/>
</dbReference>
<keyword evidence="6" id="KW-0479">Metal-binding</keyword>
<dbReference type="SUPFAM" id="SSF52467">
    <property type="entry name" value="DHS-like NAD/FAD-binding domain"/>
    <property type="match status" value="1"/>
</dbReference>
<dbReference type="PANTHER" id="PTHR18968">
    <property type="entry name" value="THIAMINE PYROPHOSPHATE ENZYMES"/>
    <property type="match status" value="1"/>
</dbReference>
<dbReference type="GO" id="GO:0000287">
    <property type="term" value="F:magnesium ion binding"/>
    <property type="evidence" value="ECO:0007669"/>
    <property type="project" value="InterPro"/>
</dbReference>
<dbReference type="NCBIfam" id="TIGR03457">
    <property type="entry name" value="sulphoacet_xsc"/>
    <property type="match status" value="1"/>
</dbReference>
<feature type="domain" description="Thiamine pyrophosphate enzyme central" evidence="12">
    <location>
        <begin position="236"/>
        <end position="374"/>
    </location>
</feature>
<dbReference type="Pfam" id="PF00205">
    <property type="entry name" value="TPP_enzyme_M"/>
    <property type="match status" value="1"/>
</dbReference>
<gene>
    <name evidence="15" type="ORF">SAMN05446927_7437</name>
    <name evidence="16" type="ORF">SAMN05446927_7442</name>
</gene>
<evidence type="ECO:0000256" key="6">
    <source>
        <dbReference type="ARBA" id="ARBA00022723"/>
    </source>
</evidence>
<keyword evidence="9" id="KW-0012">Acyltransferase</keyword>
<dbReference type="SUPFAM" id="SSF52518">
    <property type="entry name" value="Thiamin diphosphate-binding fold (THDP-binding)"/>
    <property type="match status" value="2"/>
</dbReference>
<evidence type="ECO:0000259" key="12">
    <source>
        <dbReference type="Pfam" id="PF00205"/>
    </source>
</evidence>
<dbReference type="GO" id="GO:0050487">
    <property type="term" value="F:sulfoacetaldehyde acetyltransferase activity"/>
    <property type="evidence" value="ECO:0007669"/>
    <property type="project" value="UniProtKB-UniRule"/>
</dbReference>
<feature type="domain" description="Thiamine pyrophosphate enzyme N-terminal TPP-binding" evidence="14">
    <location>
        <begin position="52"/>
        <end position="166"/>
    </location>
</feature>
<comment type="cofactor">
    <cofactor evidence="2">
        <name>thiamine diphosphate</name>
        <dbReference type="ChEBI" id="CHEBI:58937"/>
    </cofactor>
</comment>
<dbReference type="GO" id="GO:0005948">
    <property type="term" value="C:acetolactate synthase complex"/>
    <property type="evidence" value="ECO:0007669"/>
    <property type="project" value="TreeGrafter"/>
</dbReference>
<evidence type="ECO:0000256" key="9">
    <source>
        <dbReference type="ARBA" id="ARBA00023315"/>
    </source>
</evidence>
<dbReference type="Gene3D" id="3.40.50.970">
    <property type="match status" value="2"/>
</dbReference>
<dbReference type="EMBL" id="OCSU01000003">
    <property type="protein sequence ID" value="SOE88819.1"/>
    <property type="molecule type" value="Genomic_DNA"/>
</dbReference>
<keyword evidence="8 11" id="KW-0786">Thiamine pyrophosphate</keyword>
<evidence type="ECO:0000256" key="1">
    <source>
        <dbReference type="ARBA" id="ARBA00001946"/>
    </source>
</evidence>
<dbReference type="GO" id="GO:0009099">
    <property type="term" value="P:L-valine biosynthetic process"/>
    <property type="evidence" value="ECO:0007669"/>
    <property type="project" value="TreeGrafter"/>
</dbReference>
<dbReference type="Gene3D" id="3.40.50.1220">
    <property type="entry name" value="TPP-binding domain"/>
    <property type="match status" value="1"/>
</dbReference>
<dbReference type="EMBL" id="OCSU01000003">
    <property type="protein sequence ID" value="SOE88814.1"/>
    <property type="molecule type" value="Genomic_DNA"/>
</dbReference>
<dbReference type="NCBIfam" id="NF005713">
    <property type="entry name" value="PRK07525.1"/>
    <property type="match status" value="1"/>
</dbReference>
<dbReference type="InterPro" id="IPR012001">
    <property type="entry name" value="Thiamin_PyroP_enz_TPP-bd_dom"/>
</dbReference>
<organism evidence="16 17">
    <name type="scientific">Caballeronia arationis</name>
    <dbReference type="NCBI Taxonomy" id="1777142"/>
    <lineage>
        <taxon>Bacteria</taxon>
        <taxon>Pseudomonadati</taxon>
        <taxon>Pseudomonadota</taxon>
        <taxon>Betaproteobacteria</taxon>
        <taxon>Burkholderiales</taxon>
        <taxon>Burkholderiaceae</taxon>
        <taxon>Caballeronia</taxon>
    </lineage>
</organism>
<reference evidence="16 17" key="1">
    <citation type="submission" date="2017-09" db="EMBL/GenBank/DDBJ databases">
        <authorList>
            <person name="Varghese N."/>
            <person name="Submissions S."/>
        </authorList>
    </citation>
    <scope>NUCLEOTIDE SEQUENCE [LARGE SCALE GENOMIC DNA]</scope>
    <source>
        <strain evidence="16 17">OK806</strain>
    </source>
</reference>
<evidence type="ECO:0000256" key="3">
    <source>
        <dbReference type="ARBA" id="ARBA00007812"/>
    </source>
</evidence>
<evidence type="ECO:0000256" key="8">
    <source>
        <dbReference type="ARBA" id="ARBA00023052"/>
    </source>
</evidence>
<dbReference type="InterPro" id="IPR017820">
    <property type="entry name" value="Sulphoacetald_Actrfrase"/>
</dbReference>
<evidence type="ECO:0000313" key="15">
    <source>
        <dbReference type="EMBL" id="SOE88814.1"/>
    </source>
</evidence>
<evidence type="ECO:0000256" key="4">
    <source>
        <dbReference type="ARBA" id="ARBA00012971"/>
    </source>
</evidence>
<dbReference type="EC" id="2.3.3.15" evidence="4 10"/>
<name>A0A7Z7IDY8_9BURK</name>
<keyword evidence="5 16" id="KW-0808">Transferase</keyword>